<accession>A0A833TAH4</accession>
<gene>
    <name evidence="1" type="ORF">GN244_ATG02936</name>
</gene>
<sequence length="139" mass="15428">MYGTDAPLVKLNCLKSLEQASWMDTWQCSSDTSLLATTSLTRDVLQYSGICRRGRRPWTLQNHHQVLELLFALNVGSIQRASLCKGFSISPSTLTRGANAAEDALPEALRGFIPARSVWPSIERQKELTGLVSQREPPL</sequence>
<protein>
    <submittedName>
        <fullName evidence="1">Putative DDE Tnp4 domain-containing protein</fullName>
    </submittedName>
</protein>
<name>A0A833TAH4_PHYIN</name>
<dbReference type="AlphaFoldDB" id="A0A833TAH4"/>
<dbReference type="PANTHER" id="PTHR48471:SF1">
    <property type="entry name" value="DDE TNP4 DOMAIN-CONTAINING PROTEIN"/>
    <property type="match status" value="1"/>
</dbReference>
<evidence type="ECO:0000313" key="1">
    <source>
        <dbReference type="EMBL" id="KAF4044709.1"/>
    </source>
</evidence>
<dbReference type="Proteomes" id="UP000602510">
    <property type="component" value="Unassembled WGS sequence"/>
</dbReference>
<proteinExistence type="predicted"/>
<dbReference type="EMBL" id="WSZM01000062">
    <property type="protein sequence ID" value="KAF4044709.1"/>
    <property type="molecule type" value="Genomic_DNA"/>
</dbReference>
<comment type="caution">
    <text evidence="1">The sequence shown here is derived from an EMBL/GenBank/DDBJ whole genome shotgun (WGS) entry which is preliminary data.</text>
</comment>
<keyword evidence="2" id="KW-1185">Reference proteome</keyword>
<organism evidence="1 2">
    <name type="scientific">Phytophthora infestans</name>
    <name type="common">Potato late blight agent</name>
    <name type="synonym">Botrytis infestans</name>
    <dbReference type="NCBI Taxonomy" id="4787"/>
    <lineage>
        <taxon>Eukaryota</taxon>
        <taxon>Sar</taxon>
        <taxon>Stramenopiles</taxon>
        <taxon>Oomycota</taxon>
        <taxon>Peronosporomycetes</taxon>
        <taxon>Peronosporales</taxon>
        <taxon>Peronosporaceae</taxon>
        <taxon>Phytophthora</taxon>
    </lineage>
</organism>
<dbReference type="PANTHER" id="PTHR48471">
    <property type="entry name" value="DDE TNP4 DOMAIN-CONTAINING PROTEIN"/>
    <property type="match status" value="1"/>
</dbReference>
<reference evidence="1" key="1">
    <citation type="submission" date="2020-04" db="EMBL/GenBank/DDBJ databases">
        <title>Hybrid Assembly of Korean Phytophthora infestans isolates.</title>
        <authorList>
            <person name="Prokchorchik M."/>
            <person name="Lee Y."/>
            <person name="Seo J."/>
            <person name="Cho J.-H."/>
            <person name="Park Y.-E."/>
            <person name="Jang D.-C."/>
            <person name="Im J.-S."/>
            <person name="Choi J.-G."/>
            <person name="Park H.-J."/>
            <person name="Lee G.-B."/>
            <person name="Lee Y.-G."/>
            <person name="Hong S.-Y."/>
            <person name="Cho K."/>
            <person name="Sohn K.H."/>
        </authorList>
    </citation>
    <scope>NUCLEOTIDE SEQUENCE</scope>
    <source>
        <strain evidence="1">KR_1_A1</strain>
    </source>
</reference>
<evidence type="ECO:0000313" key="2">
    <source>
        <dbReference type="Proteomes" id="UP000602510"/>
    </source>
</evidence>